<dbReference type="Proteomes" id="UP000184452">
    <property type="component" value="Unassembled WGS sequence"/>
</dbReference>
<accession>A0A1M6VPI9</accession>
<keyword evidence="2" id="KW-1185">Reference proteome</keyword>
<protein>
    <submittedName>
        <fullName evidence="1">Uncharacterized protein</fullName>
    </submittedName>
</protein>
<organism evidence="1 2">
    <name type="scientific">Nocardiopsis flavescens</name>
    <dbReference type="NCBI Taxonomy" id="758803"/>
    <lineage>
        <taxon>Bacteria</taxon>
        <taxon>Bacillati</taxon>
        <taxon>Actinomycetota</taxon>
        <taxon>Actinomycetes</taxon>
        <taxon>Streptosporangiales</taxon>
        <taxon>Nocardiopsidaceae</taxon>
        <taxon>Nocardiopsis</taxon>
    </lineage>
</organism>
<dbReference type="EMBL" id="FQZK01000036">
    <property type="protein sequence ID" value="SHK83369.1"/>
    <property type="molecule type" value="Genomic_DNA"/>
</dbReference>
<name>A0A1M6VPI9_9ACTN</name>
<proteinExistence type="predicted"/>
<dbReference type="RefSeq" id="WP_073384157.1">
    <property type="nucleotide sequence ID" value="NZ_FQZK01000036.1"/>
</dbReference>
<dbReference type="STRING" id="758803.SAMN05421803_13615"/>
<sequence length="217" mass="23593">MNAPDTARRLPAPARLRDLSRRVALLEFLVAPDTRYRKHAFRAEWRPGWDLATMSNGGGDEYVIAFSGTAALIRCFDHESGMSPYANDEEHRPGTVDALPAEFAGLLADPDFEGGDPLAVSALIWWREGSTAWATGVPGDMDDGSGWLLGGLTDEAPQEYYADHFRHYHGRPVDERAAARVLLGEPTAQTAALLDPGAADPADLLRRALASVDPVRD</sequence>
<reference evidence="1 2" key="1">
    <citation type="submission" date="2016-11" db="EMBL/GenBank/DDBJ databases">
        <authorList>
            <person name="Jaros S."/>
            <person name="Januszkiewicz K."/>
            <person name="Wedrychowicz H."/>
        </authorList>
    </citation>
    <scope>NUCLEOTIDE SEQUENCE [LARGE SCALE GENOMIC DNA]</scope>
    <source>
        <strain evidence="1 2">CGMCC 4.5723</strain>
    </source>
</reference>
<dbReference type="AlphaFoldDB" id="A0A1M6VPI9"/>
<evidence type="ECO:0000313" key="2">
    <source>
        <dbReference type="Proteomes" id="UP000184452"/>
    </source>
</evidence>
<gene>
    <name evidence="1" type="ORF">SAMN05421803_13615</name>
</gene>
<evidence type="ECO:0000313" key="1">
    <source>
        <dbReference type="EMBL" id="SHK83369.1"/>
    </source>
</evidence>
<dbReference type="OrthoDB" id="361945at2"/>